<protein>
    <recommendedName>
        <fullName evidence="11">Major facilitator superfamily (MFS) profile domain-containing protein</fullName>
    </recommendedName>
</protein>
<feature type="transmembrane region" description="Helical" evidence="8">
    <location>
        <begin position="74"/>
        <end position="94"/>
    </location>
</feature>
<feature type="transmembrane region" description="Helical" evidence="8">
    <location>
        <begin position="101"/>
        <end position="125"/>
    </location>
</feature>
<feature type="transmembrane region" description="Helical" evidence="8">
    <location>
        <begin position="36"/>
        <end position="54"/>
    </location>
</feature>
<dbReference type="Proteomes" id="UP001320420">
    <property type="component" value="Unassembled WGS sequence"/>
</dbReference>
<evidence type="ECO:0000256" key="1">
    <source>
        <dbReference type="ARBA" id="ARBA00004141"/>
    </source>
</evidence>
<dbReference type="SUPFAM" id="SSF103473">
    <property type="entry name" value="MFS general substrate transporter"/>
    <property type="match status" value="1"/>
</dbReference>
<dbReference type="GO" id="GO:0022857">
    <property type="term" value="F:transmembrane transporter activity"/>
    <property type="evidence" value="ECO:0007669"/>
    <property type="project" value="InterPro"/>
</dbReference>
<keyword evidence="10" id="KW-1185">Reference proteome</keyword>
<dbReference type="GO" id="GO:0005886">
    <property type="term" value="C:plasma membrane"/>
    <property type="evidence" value="ECO:0007669"/>
    <property type="project" value="TreeGrafter"/>
</dbReference>
<sequence length="399" mass="43006">MERAAKTEGSTSSALEDRGGTTAQLGEDPPDFERGFRFWAIIIGLGITTLLAALEHTVVTTSAPAILTDLELGANYVWLTNAFFVYIIVSDLIPLRQRGKYMAIILAIFGIGTSLGPFIGGAIITSTTWRWVFYINLPIGGTSLITMYLFLHVNYNKEMSFTQKLRRIDFIGNGILTTGVSLLPQSLVGIPGAAIAAIALSRWGKFKPIHFAGFSIATLGLGLFSLQKEDTHIAAWVIFQCICALGIGMVLDTLLPAFQAPVAEEDQAAATATWSFVRAFGSTWGVAIPAAVFNSYVDKMVSTISDPAVQEQLASGGAYQHASASFVSRFTLETQNEVRAVYRVALQRVFQISVAFSGVAVLLALLEREVALRKKLETQYGLKKDVGESSGAKSGEVSS</sequence>
<dbReference type="PANTHER" id="PTHR23501">
    <property type="entry name" value="MAJOR FACILITATOR SUPERFAMILY"/>
    <property type="match status" value="1"/>
</dbReference>
<proteinExistence type="predicted"/>
<feature type="transmembrane region" description="Helical" evidence="8">
    <location>
        <begin position="209"/>
        <end position="226"/>
    </location>
</feature>
<dbReference type="Pfam" id="PF07690">
    <property type="entry name" value="MFS_1"/>
    <property type="match status" value="1"/>
</dbReference>
<feature type="transmembrane region" description="Helical" evidence="8">
    <location>
        <begin position="174"/>
        <end position="203"/>
    </location>
</feature>
<evidence type="ECO:0000256" key="5">
    <source>
        <dbReference type="ARBA" id="ARBA00023136"/>
    </source>
</evidence>
<evidence type="ECO:0000256" key="6">
    <source>
        <dbReference type="ARBA" id="ARBA00023180"/>
    </source>
</evidence>
<organism evidence="9 10">
    <name type="scientific">Diatrype stigma</name>
    <dbReference type="NCBI Taxonomy" id="117547"/>
    <lineage>
        <taxon>Eukaryota</taxon>
        <taxon>Fungi</taxon>
        <taxon>Dikarya</taxon>
        <taxon>Ascomycota</taxon>
        <taxon>Pezizomycotina</taxon>
        <taxon>Sordariomycetes</taxon>
        <taxon>Xylariomycetidae</taxon>
        <taxon>Xylariales</taxon>
        <taxon>Diatrypaceae</taxon>
        <taxon>Diatrype</taxon>
    </lineage>
</organism>
<reference evidence="9 10" key="1">
    <citation type="submission" date="2024-02" db="EMBL/GenBank/DDBJ databases">
        <title>De novo assembly and annotation of 12 fungi associated with fruit tree decline syndrome in Ontario, Canada.</title>
        <authorList>
            <person name="Sulman M."/>
            <person name="Ellouze W."/>
            <person name="Ilyukhin E."/>
        </authorList>
    </citation>
    <scope>NUCLEOTIDE SEQUENCE [LARGE SCALE GENOMIC DNA]</scope>
    <source>
        <strain evidence="9 10">M11/M66-122</strain>
    </source>
</reference>
<feature type="transmembrane region" description="Helical" evidence="8">
    <location>
        <begin position="131"/>
        <end position="153"/>
    </location>
</feature>
<dbReference type="InterPro" id="IPR036259">
    <property type="entry name" value="MFS_trans_sf"/>
</dbReference>
<keyword evidence="4 8" id="KW-1133">Transmembrane helix</keyword>
<keyword evidence="6" id="KW-0325">Glycoprotein</keyword>
<evidence type="ECO:0000313" key="10">
    <source>
        <dbReference type="Proteomes" id="UP001320420"/>
    </source>
</evidence>
<accession>A0AAN9YT77</accession>
<feature type="transmembrane region" description="Helical" evidence="8">
    <location>
        <begin position="233"/>
        <end position="251"/>
    </location>
</feature>
<evidence type="ECO:0000256" key="8">
    <source>
        <dbReference type="SAM" id="Phobius"/>
    </source>
</evidence>
<dbReference type="PANTHER" id="PTHR23501:SF187">
    <property type="entry name" value="MAJOR FACILITATOR SUPERFAMILY (MFS) PROFILE DOMAIN-CONTAINING PROTEIN"/>
    <property type="match status" value="1"/>
</dbReference>
<dbReference type="Gene3D" id="1.20.1250.20">
    <property type="entry name" value="MFS general substrate transporter like domains"/>
    <property type="match status" value="1"/>
</dbReference>
<evidence type="ECO:0000256" key="2">
    <source>
        <dbReference type="ARBA" id="ARBA00022448"/>
    </source>
</evidence>
<dbReference type="InterPro" id="IPR011701">
    <property type="entry name" value="MFS"/>
</dbReference>
<name>A0AAN9YT77_9PEZI</name>
<evidence type="ECO:0008006" key="11">
    <source>
        <dbReference type="Google" id="ProtNLM"/>
    </source>
</evidence>
<keyword evidence="5 8" id="KW-0472">Membrane</keyword>
<dbReference type="EMBL" id="JAKJXP020000007">
    <property type="protein sequence ID" value="KAK7756321.1"/>
    <property type="molecule type" value="Genomic_DNA"/>
</dbReference>
<evidence type="ECO:0000256" key="3">
    <source>
        <dbReference type="ARBA" id="ARBA00022692"/>
    </source>
</evidence>
<keyword evidence="3 8" id="KW-0812">Transmembrane</keyword>
<feature type="region of interest" description="Disordered" evidence="7">
    <location>
        <begin position="1"/>
        <end position="29"/>
    </location>
</feature>
<dbReference type="AlphaFoldDB" id="A0AAN9YT77"/>
<gene>
    <name evidence="9" type="ORF">SLS62_001547</name>
</gene>
<evidence type="ECO:0000256" key="7">
    <source>
        <dbReference type="SAM" id="MobiDB-lite"/>
    </source>
</evidence>
<keyword evidence="2" id="KW-0813">Transport</keyword>
<feature type="transmembrane region" description="Helical" evidence="8">
    <location>
        <begin position="349"/>
        <end position="366"/>
    </location>
</feature>
<comment type="caution">
    <text evidence="9">The sequence shown here is derived from an EMBL/GenBank/DDBJ whole genome shotgun (WGS) entry which is preliminary data.</text>
</comment>
<evidence type="ECO:0000313" key="9">
    <source>
        <dbReference type="EMBL" id="KAK7756321.1"/>
    </source>
</evidence>
<comment type="subcellular location">
    <subcellularLocation>
        <location evidence="1">Membrane</location>
        <topology evidence="1">Multi-pass membrane protein</topology>
    </subcellularLocation>
</comment>
<evidence type="ECO:0000256" key="4">
    <source>
        <dbReference type="ARBA" id="ARBA00022989"/>
    </source>
</evidence>